<keyword evidence="2" id="KW-0456">Lyase</keyword>
<organism evidence="6 7">
    <name type="scientific">Hungatella hathewayi</name>
    <dbReference type="NCBI Taxonomy" id="154046"/>
    <lineage>
        <taxon>Bacteria</taxon>
        <taxon>Bacillati</taxon>
        <taxon>Bacillota</taxon>
        <taxon>Clostridia</taxon>
        <taxon>Lachnospirales</taxon>
        <taxon>Lachnospiraceae</taxon>
        <taxon>Hungatella</taxon>
    </lineage>
</organism>
<reference evidence="6 7" key="1">
    <citation type="submission" date="2018-08" db="EMBL/GenBank/DDBJ databases">
        <title>A genome reference for cultivated species of the human gut microbiota.</title>
        <authorList>
            <person name="Zou Y."/>
            <person name="Xue W."/>
            <person name="Luo G."/>
        </authorList>
    </citation>
    <scope>NUCLEOTIDE SEQUENCE [LARGE SCALE GENOMIC DNA]</scope>
    <source>
        <strain evidence="6 7">AF19-21</strain>
    </source>
</reference>
<dbReference type="PROSITE" id="PS51149">
    <property type="entry name" value="GLY_RADICAL_2"/>
    <property type="match status" value="1"/>
</dbReference>
<dbReference type="Pfam" id="PF02901">
    <property type="entry name" value="PFL-like"/>
    <property type="match status" value="1"/>
</dbReference>
<dbReference type="InterPro" id="IPR004184">
    <property type="entry name" value="PFL_dom"/>
</dbReference>
<evidence type="ECO:0000259" key="5">
    <source>
        <dbReference type="PROSITE" id="PS51554"/>
    </source>
</evidence>
<sequence>MNGGTKMEQSKFRKNERIQKLWERSTGLSKSGRRNVYVDNAEFLVYHWSGHSAGFSPATGELALSDDERINLGDHNCRVDVGTPFPYLDEMPSRVKGFEYSATNWAEDYAFFLDHSPAEIYPNETIVGEFHWQLDEARKFVYPDEVAELGFDLRQMGAGGTSLAHTCPDLNIGLKKGWTGLLKDVTESKEKWKRYGNKKRRAYLEAQEQVVQAIIRYTMRHSLRAAELAGAEGDPEQKKRYQKIAANMKQLAEGAPESFEQAVQWIQLFQVVERINGHGNGYGRLDQMLIRFYRKDLEEGKITREEARDILAELYLKYGGNYFSFGGRDREGRDATNEISWIGLEAYDMIGGYNHLGVMWHEDMDPDYYSYACDVVTRHGCGVPTLVNYDVMRDSELYSGYSEDDAWNVSYSGCQWYCAVGAEYSDHDLNSFVLPAPMQRAMKLAEEQNAETFEEFWDLYTREVKRTAEAFTEFKNCVYKWQDRVWPEMVTTLCMKDTIEKGLDVTSIGGPHNAFTSVNVLGVPNVVDSLYAIKKVVFEEKKYTMAQLNKAVQNNWKDHEIMRQIMLNQEKFGNDRDGVDEMYVRVAENIHDTLEEQRNIKGFNFRASLFQYMGHTYAGPILGATPDGRFAEEPIAHGCNPMHGRNHEGITATAKSLLKVPFREYQGGSLQIELQPKFFDGKENKGAYIENFSKAYMKKGGIQINFNVIDLKKLKRAVDDIENPEYADIVVKVTGYSAHFVVMDHEFRKEFVNRVNYTSV</sequence>
<dbReference type="PANTHER" id="PTHR43641:SF2">
    <property type="entry name" value="DEHYDRATASE YBIW-RELATED"/>
    <property type="match status" value="1"/>
</dbReference>
<gene>
    <name evidence="6" type="ORF">DWX41_15945</name>
</gene>
<name>A0A3E2WNR8_9FIRM</name>
<dbReference type="Proteomes" id="UP000261111">
    <property type="component" value="Unassembled WGS sequence"/>
</dbReference>
<evidence type="ECO:0000313" key="7">
    <source>
        <dbReference type="Proteomes" id="UP000261111"/>
    </source>
</evidence>
<evidence type="ECO:0000256" key="2">
    <source>
        <dbReference type="ARBA" id="ARBA00023239"/>
    </source>
</evidence>
<dbReference type="GO" id="GO:0005829">
    <property type="term" value="C:cytosol"/>
    <property type="evidence" value="ECO:0007669"/>
    <property type="project" value="TreeGrafter"/>
</dbReference>
<accession>A0A3E2WNR8</accession>
<evidence type="ECO:0000256" key="1">
    <source>
        <dbReference type="ARBA" id="ARBA00022818"/>
    </source>
</evidence>
<dbReference type="AlphaFoldDB" id="A0A3E2WNR8"/>
<feature type="domain" description="PFL" evidence="5">
    <location>
        <begin position="16"/>
        <end position="630"/>
    </location>
</feature>
<dbReference type="InterPro" id="IPR051215">
    <property type="entry name" value="GRE"/>
</dbReference>
<dbReference type="SUPFAM" id="SSF51998">
    <property type="entry name" value="PFL-like glycyl radical enzymes"/>
    <property type="match status" value="1"/>
</dbReference>
<dbReference type="PANTHER" id="PTHR43641">
    <property type="entry name" value="FORMATE ACETYLTRANSFERASE 3-RELATED"/>
    <property type="match status" value="1"/>
</dbReference>
<evidence type="ECO:0000256" key="3">
    <source>
        <dbReference type="PROSITE-ProRule" id="PRU00493"/>
    </source>
</evidence>
<feature type="domain" description="Glycine radical" evidence="4">
    <location>
        <begin position="637"/>
        <end position="760"/>
    </location>
</feature>
<dbReference type="Gene3D" id="3.20.70.20">
    <property type="match status" value="1"/>
</dbReference>
<feature type="modified residue" description="Glycine radical" evidence="3">
    <location>
        <position position="735"/>
    </location>
</feature>
<protein>
    <submittedName>
        <fullName evidence="6">Uncharacterized protein</fullName>
    </submittedName>
</protein>
<evidence type="ECO:0000259" key="4">
    <source>
        <dbReference type="PROSITE" id="PS51149"/>
    </source>
</evidence>
<comment type="caution">
    <text evidence="6">The sequence shown here is derived from an EMBL/GenBank/DDBJ whole genome shotgun (WGS) entry which is preliminary data.</text>
</comment>
<dbReference type="PROSITE" id="PS51554">
    <property type="entry name" value="PFL"/>
    <property type="match status" value="1"/>
</dbReference>
<dbReference type="GO" id="GO:0016829">
    <property type="term" value="F:lyase activity"/>
    <property type="evidence" value="ECO:0007669"/>
    <property type="project" value="UniProtKB-KW"/>
</dbReference>
<dbReference type="Pfam" id="PF01228">
    <property type="entry name" value="Gly_radical"/>
    <property type="match status" value="1"/>
</dbReference>
<evidence type="ECO:0000313" key="6">
    <source>
        <dbReference type="EMBL" id="RGC28743.1"/>
    </source>
</evidence>
<keyword evidence="1 3" id="KW-0556">Organic radical</keyword>
<dbReference type="InterPro" id="IPR001150">
    <property type="entry name" value="Gly_radical"/>
</dbReference>
<proteinExistence type="predicted"/>
<dbReference type="EMBL" id="QVIA01000019">
    <property type="protein sequence ID" value="RGC28743.1"/>
    <property type="molecule type" value="Genomic_DNA"/>
</dbReference>